<evidence type="ECO:0000256" key="1">
    <source>
        <dbReference type="SAM" id="Phobius"/>
    </source>
</evidence>
<dbReference type="eggNOG" id="COG2733">
    <property type="taxonomic scope" value="Bacteria"/>
</dbReference>
<sequence>MNISKTFLTNAFALTLVLLSFLFEGTIGSLALYGGLFALSGALTNQLAIHMLFEKVPFLYGSGVIALKFEAFKESIKTLMMTQFFTEEQLDNFFKNEEKKLDLTPIIEKTDFSPAFDALSKTVMESSFGGMLGMFGGASVLENLREPFSLKMKNAIVKIVNTQSFNETLQYHLQNSSLSKDTLKSIENIIDTRLNELTPNMVKEMIQKIIHEHLSWLVVWGGVFGGIIGVVSSFLF</sequence>
<keyword evidence="1" id="KW-0812">Transmembrane</keyword>
<keyword evidence="1" id="KW-0472">Membrane</keyword>
<gene>
    <name evidence="2" type="ordered locus">Suden_1501</name>
</gene>
<dbReference type="STRING" id="326298.Suden_1501"/>
<proteinExistence type="predicted"/>
<name>Q30QF3_SULDN</name>
<accession>Q30QF3</accession>
<evidence type="ECO:0008006" key="4">
    <source>
        <dbReference type="Google" id="ProtNLM"/>
    </source>
</evidence>
<dbReference type="AlphaFoldDB" id="Q30QF3"/>
<feature type="transmembrane region" description="Helical" evidence="1">
    <location>
        <begin position="7"/>
        <end position="24"/>
    </location>
</feature>
<dbReference type="PANTHER" id="PTHR38568:SF1">
    <property type="entry name" value="DUF445 DOMAIN-CONTAINING PROTEIN"/>
    <property type="match status" value="1"/>
</dbReference>
<reference evidence="2 3" key="1">
    <citation type="journal article" date="2008" name="Appl. Environ. Microbiol.">
        <title>Genome of the epsilonproteobacterial chemolithoautotroph Sulfurimonas denitrificans.</title>
        <authorList>
            <person name="Sievert S.M."/>
            <person name="Scott K.M."/>
            <person name="Klotz M.G."/>
            <person name="Chain P.S.G."/>
            <person name="Hauser L.J."/>
            <person name="Hemp J."/>
            <person name="Huegler M."/>
            <person name="Land M."/>
            <person name="Lapidus A."/>
            <person name="Larimer F.W."/>
            <person name="Lucas S."/>
            <person name="Malfatti S.A."/>
            <person name="Meyer F."/>
            <person name="Paulsen I.T."/>
            <person name="Ren Q."/>
            <person name="Simon J."/>
            <person name="Bailey K."/>
            <person name="Diaz E."/>
            <person name="Fitzpatrick K.A."/>
            <person name="Glover B."/>
            <person name="Gwatney N."/>
            <person name="Korajkic A."/>
            <person name="Long A."/>
            <person name="Mobberley J.M."/>
            <person name="Pantry S.N."/>
            <person name="Pazder G."/>
            <person name="Peterson S."/>
            <person name="Quintanilla J.D."/>
            <person name="Sprinkle R."/>
            <person name="Stephens J."/>
            <person name="Thomas P."/>
            <person name="Vaughn R."/>
            <person name="Weber M.J."/>
            <person name="Wooten L.L."/>
        </authorList>
    </citation>
    <scope>NUCLEOTIDE SEQUENCE [LARGE SCALE GENOMIC DNA]</scope>
    <source>
        <strain evidence="3">ATCC 33889 / DSM 1251</strain>
    </source>
</reference>
<dbReference type="RefSeq" id="WP_011373130.1">
    <property type="nucleotide sequence ID" value="NC_007575.1"/>
</dbReference>
<dbReference type="EMBL" id="CP000153">
    <property type="protein sequence ID" value="ABB44778.1"/>
    <property type="molecule type" value="Genomic_DNA"/>
</dbReference>
<keyword evidence="1" id="KW-1133">Transmembrane helix</keyword>
<dbReference type="Proteomes" id="UP000002714">
    <property type="component" value="Chromosome"/>
</dbReference>
<organism evidence="2 3">
    <name type="scientific">Sulfurimonas denitrificans (strain ATCC 33889 / DSM 1251)</name>
    <name type="common">Thiomicrospira denitrificans (strain ATCC 33889 / DSM 1251)</name>
    <dbReference type="NCBI Taxonomy" id="326298"/>
    <lineage>
        <taxon>Bacteria</taxon>
        <taxon>Pseudomonadati</taxon>
        <taxon>Campylobacterota</taxon>
        <taxon>Epsilonproteobacteria</taxon>
        <taxon>Campylobacterales</taxon>
        <taxon>Sulfurimonadaceae</taxon>
        <taxon>Sulfurimonas</taxon>
    </lineage>
</organism>
<feature type="transmembrane region" description="Helical" evidence="1">
    <location>
        <begin position="214"/>
        <end position="235"/>
    </location>
</feature>
<dbReference type="OrthoDB" id="5338794at2"/>
<evidence type="ECO:0000313" key="3">
    <source>
        <dbReference type="Proteomes" id="UP000002714"/>
    </source>
</evidence>
<keyword evidence="3" id="KW-1185">Reference proteome</keyword>
<dbReference type="KEGG" id="tdn:Suden_1501"/>
<protein>
    <recommendedName>
        <fullName evidence="4">DUF445 domain-containing protein</fullName>
    </recommendedName>
</protein>
<dbReference type="HOGENOM" id="CLU_077507_0_0_7"/>
<dbReference type="PANTHER" id="PTHR38568">
    <property type="entry name" value="DUF445 DOMAIN-CONTAINING PROTEIN-RELATED"/>
    <property type="match status" value="1"/>
</dbReference>
<evidence type="ECO:0000313" key="2">
    <source>
        <dbReference type="EMBL" id="ABB44778.1"/>
    </source>
</evidence>